<dbReference type="Proteomes" id="UP000282582">
    <property type="component" value="Unassembled WGS sequence"/>
</dbReference>
<evidence type="ECO:0000256" key="6">
    <source>
        <dbReference type="SAM" id="Phobius"/>
    </source>
</evidence>
<evidence type="ECO:0000256" key="1">
    <source>
        <dbReference type="ARBA" id="ARBA00004141"/>
    </source>
</evidence>
<evidence type="ECO:0000313" key="8">
    <source>
        <dbReference type="EMBL" id="RMY16094.1"/>
    </source>
</evidence>
<feature type="transmembrane region" description="Helical" evidence="6">
    <location>
        <begin position="83"/>
        <end position="105"/>
    </location>
</feature>
<feature type="transmembrane region" description="Helical" evidence="6">
    <location>
        <begin position="188"/>
        <end position="208"/>
    </location>
</feature>
<evidence type="ECO:0000256" key="5">
    <source>
        <dbReference type="ARBA" id="ARBA00023136"/>
    </source>
</evidence>
<accession>A0A3M6ZLF8</accession>
<dbReference type="GO" id="GO:0016020">
    <property type="term" value="C:membrane"/>
    <property type="evidence" value="ECO:0007669"/>
    <property type="project" value="UniProtKB-SubCell"/>
</dbReference>
<keyword evidence="3 6" id="KW-0812">Transmembrane</keyword>
<feature type="transmembrane region" description="Helical" evidence="6">
    <location>
        <begin position="125"/>
        <end position="142"/>
    </location>
</feature>
<evidence type="ECO:0000256" key="4">
    <source>
        <dbReference type="ARBA" id="ARBA00022989"/>
    </source>
</evidence>
<dbReference type="EMBL" id="QWIK01000018">
    <property type="protein sequence ID" value="RMY16094.1"/>
    <property type="molecule type" value="Genomic_DNA"/>
</dbReference>
<dbReference type="Pfam" id="PF01490">
    <property type="entry name" value="Aa_trans"/>
    <property type="match status" value="1"/>
</dbReference>
<keyword evidence="5 6" id="KW-0472">Membrane</keyword>
<proteinExistence type="inferred from homology"/>
<feature type="transmembrane region" description="Helical" evidence="6">
    <location>
        <begin position="53"/>
        <end position="71"/>
    </location>
</feature>
<name>A0A3M6ZLF8_HORWE</name>
<reference evidence="8 9" key="1">
    <citation type="journal article" date="2018" name="BMC Genomics">
        <title>Genomic evidence for intraspecific hybridization in a clonal and extremely halotolerant yeast.</title>
        <authorList>
            <person name="Gostincar C."/>
            <person name="Stajich J.E."/>
            <person name="Zupancic J."/>
            <person name="Zalar P."/>
            <person name="Gunde-Cimerman N."/>
        </authorList>
    </citation>
    <scope>NUCLEOTIDE SEQUENCE [LARGE SCALE GENOMIC DNA]</scope>
    <source>
        <strain evidence="8 9">EXF-6654</strain>
    </source>
</reference>
<sequence>MYASANNPIDYQVVTKSTLIKTIEPVRTFASRPPAQYQQQATGFASQFNAVDSMVYAYSGALLFVAFLGEMRNPWGQDFWKGLFLAQGFICFVYILFGVFVYSNFGQYSASNIGNMIQPFGLQTAQNIIALLTSFFAIFLYFSMDTPYCDKLETTLTFGLDIGMKTVYLEVFQEIFNFPAITTRKGQWCWYALGPVYWILAFVVAAAVPNLNGIVNLVGGLFGLNFTYSLPGIMFVGYLVQRGASLPGEGFDPVTGQTTRHDSGMKRWIRGYKKHFFINTFTTLYFLAGLACSGMGTWAAIEGLIQVFGPGGTVATSFGCAVPV</sequence>
<evidence type="ECO:0000259" key="7">
    <source>
        <dbReference type="Pfam" id="PF01490"/>
    </source>
</evidence>
<comment type="caution">
    <text evidence="8">The sequence shown here is derived from an EMBL/GenBank/DDBJ whole genome shotgun (WGS) entry which is preliminary data.</text>
</comment>
<dbReference type="PANTHER" id="PTHR22950">
    <property type="entry name" value="AMINO ACID TRANSPORTER"/>
    <property type="match status" value="1"/>
</dbReference>
<evidence type="ECO:0000256" key="3">
    <source>
        <dbReference type="ARBA" id="ARBA00022692"/>
    </source>
</evidence>
<dbReference type="GO" id="GO:0015179">
    <property type="term" value="F:L-amino acid transmembrane transporter activity"/>
    <property type="evidence" value="ECO:0007669"/>
    <property type="project" value="TreeGrafter"/>
</dbReference>
<feature type="transmembrane region" description="Helical" evidence="6">
    <location>
        <begin position="214"/>
        <end position="240"/>
    </location>
</feature>
<evidence type="ECO:0000256" key="2">
    <source>
        <dbReference type="ARBA" id="ARBA00008066"/>
    </source>
</evidence>
<comment type="similarity">
    <text evidence="2">Belongs to the amino acid/polyamine transporter 2 family.</text>
</comment>
<keyword evidence="4 6" id="KW-1133">Transmembrane helix</keyword>
<dbReference type="InterPro" id="IPR013057">
    <property type="entry name" value="AA_transpt_TM"/>
</dbReference>
<gene>
    <name evidence="8" type="ORF">D0868_00529</name>
</gene>
<dbReference type="AlphaFoldDB" id="A0A3M6ZLF8"/>
<dbReference type="PANTHER" id="PTHR22950:SF461">
    <property type="entry name" value="AMINO ACID TRANSPORTER TRANSMEMBRANE DOMAIN-CONTAINING PROTEIN"/>
    <property type="match status" value="1"/>
</dbReference>
<feature type="domain" description="Amino acid transporter transmembrane" evidence="7">
    <location>
        <begin position="39"/>
        <end position="234"/>
    </location>
</feature>
<comment type="subcellular location">
    <subcellularLocation>
        <location evidence="1">Membrane</location>
        <topology evidence="1">Multi-pass membrane protein</topology>
    </subcellularLocation>
</comment>
<evidence type="ECO:0000313" key="9">
    <source>
        <dbReference type="Proteomes" id="UP000282582"/>
    </source>
</evidence>
<feature type="transmembrane region" description="Helical" evidence="6">
    <location>
        <begin position="276"/>
        <end position="301"/>
    </location>
</feature>
<organism evidence="8 9">
    <name type="scientific">Hortaea werneckii</name>
    <name type="common">Black yeast</name>
    <name type="synonym">Cladosporium werneckii</name>
    <dbReference type="NCBI Taxonomy" id="91943"/>
    <lineage>
        <taxon>Eukaryota</taxon>
        <taxon>Fungi</taxon>
        <taxon>Dikarya</taxon>
        <taxon>Ascomycota</taxon>
        <taxon>Pezizomycotina</taxon>
        <taxon>Dothideomycetes</taxon>
        <taxon>Dothideomycetidae</taxon>
        <taxon>Mycosphaerellales</taxon>
        <taxon>Teratosphaeriaceae</taxon>
        <taxon>Hortaea</taxon>
    </lineage>
</organism>
<protein>
    <recommendedName>
        <fullName evidence="7">Amino acid transporter transmembrane domain-containing protein</fullName>
    </recommendedName>
</protein>